<name>A0ABR5Q4W9_9LACO</name>
<accession>A0ABR5Q4W9</accession>
<organism evidence="1 2">
    <name type="scientific">Paucilactobacillus hokkaidonensis</name>
    <dbReference type="NCBI Taxonomy" id="1193095"/>
    <lineage>
        <taxon>Bacteria</taxon>
        <taxon>Bacillati</taxon>
        <taxon>Bacillota</taxon>
        <taxon>Bacilli</taxon>
        <taxon>Lactobacillales</taxon>
        <taxon>Lactobacillaceae</taxon>
        <taxon>Paucilactobacillus</taxon>
    </lineage>
</organism>
<dbReference type="Gene3D" id="3.90.228.10">
    <property type="match status" value="1"/>
</dbReference>
<gene>
    <name evidence="1" type="ORF">IV59_GL001552</name>
</gene>
<evidence type="ECO:0000313" key="1">
    <source>
        <dbReference type="EMBL" id="KRO08017.1"/>
    </source>
</evidence>
<comment type="caution">
    <text evidence="1">The sequence shown here is derived from an EMBL/GenBank/DDBJ whole genome shotgun (WGS) entry which is preliminary data.</text>
</comment>
<dbReference type="SUPFAM" id="SSF56399">
    <property type="entry name" value="ADP-ribosylation"/>
    <property type="match status" value="1"/>
</dbReference>
<proteinExistence type="predicted"/>
<sequence length="191" mass="21829">MVWKQLMFGFHGTGIDNATKIMNNGFTIAKSNKVPNDLGTGVYFYINSAFTFSPIMMAKNYSIVYKRISKAKITVLQAEIDEEATLIDFDLKSNLIELVKYRDANFDKIKNILNTVEKGNGLAARGNLDGIVIELFKTYLEEKYNVRVDGVKKNTFTPQHDLYKYKQSNMPNGRELCVYNLNRISNLKICE</sequence>
<evidence type="ECO:0000313" key="2">
    <source>
        <dbReference type="Proteomes" id="UP000051884"/>
    </source>
</evidence>
<protein>
    <recommendedName>
        <fullName evidence="3">PARP catalytic domain-containing protein</fullName>
    </recommendedName>
</protein>
<dbReference type="EMBL" id="JQCH01000036">
    <property type="protein sequence ID" value="KRO08017.1"/>
    <property type="molecule type" value="Genomic_DNA"/>
</dbReference>
<evidence type="ECO:0008006" key="3">
    <source>
        <dbReference type="Google" id="ProtNLM"/>
    </source>
</evidence>
<keyword evidence="2" id="KW-1185">Reference proteome</keyword>
<dbReference type="Proteomes" id="UP000051884">
    <property type="component" value="Unassembled WGS sequence"/>
</dbReference>
<reference evidence="1 2" key="1">
    <citation type="journal article" date="2015" name="Genome Announc.">
        <title>Expanding the biotechnology potential of lactobacilli through comparative genomics of 213 strains and associated genera.</title>
        <authorList>
            <person name="Sun Z."/>
            <person name="Harris H.M."/>
            <person name="McCann A."/>
            <person name="Guo C."/>
            <person name="Argimon S."/>
            <person name="Zhang W."/>
            <person name="Yang X."/>
            <person name="Jeffery I.B."/>
            <person name="Cooney J.C."/>
            <person name="Kagawa T.F."/>
            <person name="Liu W."/>
            <person name="Song Y."/>
            <person name="Salvetti E."/>
            <person name="Wrobel A."/>
            <person name="Rasinkangas P."/>
            <person name="Parkhill J."/>
            <person name="Rea M.C."/>
            <person name="O'Sullivan O."/>
            <person name="Ritari J."/>
            <person name="Douillard F.P."/>
            <person name="Paul Ross R."/>
            <person name="Yang R."/>
            <person name="Briner A.E."/>
            <person name="Felis G.E."/>
            <person name="de Vos W.M."/>
            <person name="Barrangou R."/>
            <person name="Klaenhammer T.R."/>
            <person name="Caufield P.W."/>
            <person name="Cui Y."/>
            <person name="Zhang H."/>
            <person name="O'Toole P.W."/>
        </authorList>
    </citation>
    <scope>NUCLEOTIDE SEQUENCE [LARGE SCALE GENOMIC DNA]</scope>
    <source>
        <strain evidence="1 2">DSM 26202</strain>
    </source>
</reference>